<keyword evidence="3 5" id="KW-1133">Transmembrane helix</keyword>
<name>A0AAW2HB43_9NEOP</name>
<feature type="transmembrane region" description="Helical" evidence="5">
    <location>
        <begin position="275"/>
        <end position="294"/>
    </location>
</feature>
<feature type="transmembrane region" description="Helical" evidence="5">
    <location>
        <begin position="12"/>
        <end position="31"/>
    </location>
</feature>
<dbReference type="SUPFAM" id="SSF103481">
    <property type="entry name" value="Multidrug resistance efflux transporter EmrE"/>
    <property type="match status" value="1"/>
</dbReference>
<proteinExistence type="predicted"/>
<dbReference type="Pfam" id="PF03151">
    <property type="entry name" value="TPT"/>
    <property type="match status" value="1"/>
</dbReference>
<evidence type="ECO:0000313" key="7">
    <source>
        <dbReference type="EMBL" id="KAL0267104.1"/>
    </source>
</evidence>
<dbReference type="InterPro" id="IPR004853">
    <property type="entry name" value="Sugar_P_trans_dom"/>
</dbReference>
<keyword evidence="4 5" id="KW-0472">Membrane</keyword>
<dbReference type="InterPro" id="IPR050186">
    <property type="entry name" value="TPT_transporter"/>
</dbReference>
<evidence type="ECO:0000256" key="1">
    <source>
        <dbReference type="ARBA" id="ARBA00004141"/>
    </source>
</evidence>
<dbReference type="AlphaFoldDB" id="A0AAW2HB43"/>
<comment type="subcellular location">
    <subcellularLocation>
        <location evidence="1">Membrane</location>
        <topology evidence="1">Multi-pass membrane protein</topology>
    </subcellularLocation>
</comment>
<protein>
    <recommendedName>
        <fullName evidence="6">Sugar phosphate transporter domain-containing protein</fullName>
    </recommendedName>
</protein>
<feature type="domain" description="Sugar phosphate transporter" evidence="6">
    <location>
        <begin position="21"/>
        <end position="291"/>
    </location>
</feature>
<accession>A0AAW2HB43</accession>
<feature type="transmembrane region" description="Helical" evidence="5">
    <location>
        <begin position="76"/>
        <end position="94"/>
    </location>
</feature>
<evidence type="ECO:0000259" key="6">
    <source>
        <dbReference type="Pfam" id="PF03151"/>
    </source>
</evidence>
<feature type="transmembrane region" description="Helical" evidence="5">
    <location>
        <begin position="186"/>
        <end position="205"/>
    </location>
</feature>
<gene>
    <name evidence="7" type="ORF">PYX00_009457</name>
</gene>
<feature type="transmembrane region" description="Helical" evidence="5">
    <location>
        <begin position="152"/>
        <end position="174"/>
    </location>
</feature>
<feature type="transmembrane region" description="Helical" evidence="5">
    <location>
        <begin position="221"/>
        <end position="242"/>
    </location>
</feature>
<feature type="transmembrane region" description="Helical" evidence="5">
    <location>
        <begin position="249"/>
        <end position="269"/>
    </location>
</feature>
<feature type="transmembrane region" description="Helical" evidence="5">
    <location>
        <begin position="100"/>
        <end position="120"/>
    </location>
</feature>
<dbReference type="InterPro" id="IPR037185">
    <property type="entry name" value="EmrE-like"/>
</dbReference>
<evidence type="ECO:0000256" key="4">
    <source>
        <dbReference type="ARBA" id="ARBA00023136"/>
    </source>
</evidence>
<dbReference type="EMBL" id="JARGDH010000005">
    <property type="protein sequence ID" value="KAL0267104.1"/>
    <property type="molecule type" value="Genomic_DNA"/>
</dbReference>
<reference evidence="7" key="1">
    <citation type="journal article" date="2024" name="Gigascience">
        <title>Chromosome-level genome of the poultry shaft louse Menopon gallinae provides insight into the host-switching and adaptive evolution of parasitic lice.</title>
        <authorList>
            <person name="Xu Y."/>
            <person name="Ma L."/>
            <person name="Liu S."/>
            <person name="Liang Y."/>
            <person name="Liu Q."/>
            <person name="He Z."/>
            <person name="Tian L."/>
            <person name="Duan Y."/>
            <person name="Cai W."/>
            <person name="Li H."/>
            <person name="Song F."/>
        </authorList>
    </citation>
    <scope>NUCLEOTIDE SEQUENCE</scope>
    <source>
        <strain evidence="7">Cailab_2023a</strain>
    </source>
</reference>
<comment type="caution">
    <text evidence="7">The sequence shown here is derived from an EMBL/GenBank/DDBJ whole genome shotgun (WGS) entry which is preliminary data.</text>
</comment>
<feature type="transmembrane region" description="Helical" evidence="5">
    <location>
        <begin position="43"/>
        <end position="64"/>
    </location>
</feature>
<dbReference type="GO" id="GO:0016020">
    <property type="term" value="C:membrane"/>
    <property type="evidence" value="ECO:0007669"/>
    <property type="project" value="UniProtKB-SubCell"/>
</dbReference>
<organism evidence="7">
    <name type="scientific">Menopon gallinae</name>
    <name type="common">poultry shaft louse</name>
    <dbReference type="NCBI Taxonomy" id="328185"/>
    <lineage>
        <taxon>Eukaryota</taxon>
        <taxon>Metazoa</taxon>
        <taxon>Ecdysozoa</taxon>
        <taxon>Arthropoda</taxon>
        <taxon>Hexapoda</taxon>
        <taxon>Insecta</taxon>
        <taxon>Pterygota</taxon>
        <taxon>Neoptera</taxon>
        <taxon>Paraneoptera</taxon>
        <taxon>Psocodea</taxon>
        <taxon>Troctomorpha</taxon>
        <taxon>Phthiraptera</taxon>
        <taxon>Amblycera</taxon>
        <taxon>Menoponidae</taxon>
        <taxon>Menopon</taxon>
    </lineage>
</organism>
<dbReference type="PANTHER" id="PTHR11132">
    <property type="entry name" value="SOLUTE CARRIER FAMILY 35"/>
    <property type="match status" value="1"/>
</dbReference>
<feature type="transmembrane region" description="Helical" evidence="5">
    <location>
        <begin position="127"/>
        <end position="146"/>
    </location>
</feature>
<evidence type="ECO:0000256" key="2">
    <source>
        <dbReference type="ARBA" id="ARBA00022692"/>
    </source>
</evidence>
<sequence length="310" mass="35148">MAPRVYQNRLSRTVFFLSFNLLCSVIIVLLNKWVYVNIGFPNLTLTLLHFVTTFIGLCICEYFNVFKVKVIPIREVLLLAATFCGFVIFTNLSLQHNTVGTFQIAKFLTTPAVIVIQLLFYRKTFTFLIKCTLVPIALGVIMNFYYDIKFNYLGTVYAILGVLVTSLYQVLVNEKQHELQMDPMQLLYYQSPISSAMLIVIILLFEPPLSTLTHGWTVGEITMVFLSCVTAFFVNISIYWIIGNTSPLTYNMIGHLKFCLTVIGGYMLFREPISMMQGVGVLLTILGVTSYAHLKLKEQSASNQKSLEEG</sequence>
<keyword evidence="2 5" id="KW-0812">Transmembrane</keyword>
<evidence type="ECO:0000256" key="3">
    <source>
        <dbReference type="ARBA" id="ARBA00022989"/>
    </source>
</evidence>
<evidence type="ECO:0000256" key="5">
    <source>
        <dbReference type="SAM" id="Phobius"/>
    </source>
</evidence>